<gene>
    <name evidence="9" type="ORF">DRW07_06060</name>
</gene>
<organism evidence="9 10">
    <name type="scientific">Alteromonas sediminis</name>
    <dbReference type="NCBI Taxonomy" id="2259342"/>
    <lineage>
        <taxon>Bacteria</taxon>
        <taxon>Pseudomonadati</taxon>
        <taxon>Pseudomonadota</taxon>
        <taxon>Gammaproteobacteria</taxon>
        <taxon>Alteromonadales</taxon>
        <taxon>Alteromonadaceae</taxon>
        <taxon>Alteromonas/Salinimonas group</taxon>
        <taxon>Alteromonas</taxon>
    </lineage>
</organism>
<evidence type="ECO:0000313" key="9">
    <source>
        <dbReference type="EMBL" id="RPJ67103.1"/>
    </source>
</evidence>
<feature type="transmembrane region" description="Helical" evidence="7">
    <location>
        <begin position="346"/>
        <end position="369"/>
    </location>
</feature>
<evidence type="ECO:0000313" key="10">
    <source>
        <dbReference type="Proteomes" id="UP000275281"/>
    </source>
</evidence>
<dbReference type="EMBL" id="RPOK01000002">
    <property type="protein sequence ID" value="RPJ67103.1"/>
    <property type="molecule type" value="Genomic_DNA"/>
</dbReference>
<evidence type="ECO:0000256" key="6">
    <source>
        <dbReference type="SAM" id="MobiDB-lite"/>
    </source>
</evidence>
<evidence type="ECO:0000256" key="4">
    <source>
        <dbReference type="ARBA" id="ARBA00022989"/>
    </source>
</evidence>
<reference evidence="9 10" key="1">
    <citation type="submission" date="2018-11" db="EMBL/GenBank/DDBJ databases">
        <authorList>
            <person name="Ye M.-Q."/>
            <person name="Du Z.-J."/>
        </authorList>
    </citation>
    <scope>NUCLEOTIDE SEQUENCE [LARGE SCALE GENOMIC DNA]</scope>
    <source>
        <strain evidence="9 10">U0105</strain>
    </source>
</reference>
<feature type="transmembrane region" description="Helical" evidence="7">
    <location>
        <begin position="414"/>
        <end position="441"/>
    </location>
</feature>
<dbReference type="PANTHER" id="PTHR30287:SF1">
    <property type="entry name" value="INNER MEMBRANE PROTEIN"/>
    <property type="match status" value="1"/>
</dbReference>
<name>A0A3N5Y299_9ALTE</name>
<dbReference type="Pfam" id="PF02687">
    <property type="entry name" value="FtsX"/>
    <property type="match status" value="2"/>
</dbReference>
<feature type="transmembrane region" description="Helical" evidence="7">
    <location>
        <begin position="303"/>
        <end position="326"/>
    </location>
</feature>
<accession>A0A3N5Y299</accession>
<dbReference type="AlphaFoldDB" id="A0A3N5Y299"/>
<keyword evidence="5 7" id="KW-0472">Membrane</keyword>
<dbReference type="InterPro" id="IPR038766">
    <property type="entry name" value="Membrane_comp_ABC_pdt"/>
</dbReference>
<feature type="transmembrane region" description="Helical" evidence="7">
    <location>
        <begin position="764"/>
        <end position="785"/>
    </location>
</feature>
<protein>
    <submittedName>
        <fullName evidence="9">FtsX-like permease family protein</fullName>
    </submittedName>
</protein>
<evidence type="ECO:0000256" key="5">
    <source>
        <dbReference type="ARBA" id="ARBA00023136"/>
    </source>
</evidence>
<dbReference type="GO" id="GO:0005886">
    <property type="term" value="C:plasma membrane"/>
    <property type="evidence" value="ECO:0007669"/>
    <property type="project" value="UniProtKB-SubCell"/>
</dbReference>
<dbReference type="InterPro" id="IPR003838">
    <property type="entry name" value="ABC3_permease_C"/>
</dbReference>
<keyword evidence="4 7" id="KW-1133">Transmembrane helix</keyword>
<feature type="transmembrane region" description="Helical" evidence="7">
    <location>
        <begin position="469"/>
        <end position="487"/>
    </location>
</feature>
<feature type="domain" description="ABC3 transporter permease C-terminal" evidence="8">
    <location>
        <begin position="259"/>
        <end position="377"/>
    </location>
</feature>
<evidence type="ECO:0000256" key="2">
    <source>
        <dbReference type="ARBA" id="ARBA00022475"/>
    </source>
</evidence>
<proteinExistence type="predicted"/>
<evidence type="ECO:0000256" key="7">
    <source>
        <dbReference type="SAM" id="Phobius"/>
    </source>
</evidence>
<comment type="caution">
    <text evidence="9">The sequence shown here is derived from an EMBL/GenBank/DDBJ whole genome shotgun (WGS) entry which is preliminary data.</text>
</comment>
<dbReference type="OrthoDB" id="5292592at2"/>
<feature type="transmembrane region" description="Helical" evidence="7">
    <location>
        <begin position="805"/>
        <end position="829"/>
    </location>
</feature>
<keyword evidence="2" id="KW-1003">Cell membrane</keyword>
<feature type="region of interest" description="Disordered" evidence="6">
    <location>
        <begin position="552"/>
        <end position="573"/>
    </location>
</feature>
<feature type="transmembrane region" description="Helical" evidence="7">
    <location>
        <begin position="21"/>
        <end position="40"/>
    </location>
</feature>
<feature type="domain" description="ABC3 transporter permease C-terminal" evidence="8">
    <location>
        <begin position="719"/>
        <end position="825"/>
    </location>
</feature>
<comment type="subcellular location">
    <subcellularLocation>
        <location evidence="1">Cell membrane</location>
        <topology evidence="1">Multi-pass membrane protein</topology>
    </subcellularLocation>
</comment>
<evidence type="ECO:0000256" key="3">
    <source>
        <dbReference type="ARBA" id="ARBA00022692"/>
    </source>
</evidence>
<feature type="transmembrane region" description="Helical" evidence="7">
    <location>
        <begin position="389"/>
        <end position="408"/>
    </location>
</feature>
<feature type="transmembrane region" description="Helical" evidence="7">
    <location>
        <begin position="713"/>
        <end position="734"/>
    </location>
</feature>
<keyword evidence="10" id="KW-1185">Reference proteome</keyword>
<sequence length="841" mass="93401">MVVDLAWRLFRHEAKRGELTVILFAIVLSVSAVLSLSLFSERLQSALVERSAAFIAADSQLWSRNGFDESWINYAQEQGLNTAKRASTRSMAFGQEDMALVDLRAVSDAYPLKGTVKVADEPFGQLYDTESLPQPGFAWIDARLFQLLDLTLGGTIDIGDKTLVVERVLGEIPDAGFSVFNTDPIVLMAIEDLPEANITGPGSRVNYVTYFTGSEDQLEAYYEWLRPQMDDEIHWWRSLEGDESRIGRSVARAEQYFLLASLLAIVLAAVSIAVAAQRYSQRHFDPVAIMKTLGATKQMIQRVYVLQILFIMLLGITLGLAVGFAIQQLVVIALADTVDVSLSVWHWRPVVIATFTGALCALMFSLYPLMQLFSVPPLRVLRRDISSTLTARWLQFLLAGGAIFFLMWSYSGDLLISAILFASGIVLIAGLIGVTFGLIALGRKLGQGSMGAWQLAWARIRRRAMDNSVQLISFSITIMLLLVVLVMRNDMIEEWRGQLPEGTPNYFMANIADDDKAALLSHFETNGVTVDELFPIVRGRFIEVNGERVNTEVTKEDDDTPREGRDGLGREANLSWSNQLQKENVVVEGEWHDKWQPSTSEGTVYYPVSLESEVAGRLDLKLGDKLTFNIGSEMVYTEVTSIREVNWQTMQPNFFFVLHPAAMDAFKPTYLTSFHLDAERKPVLTSLLQPFPTITLFDVDARINQLRSIVDQVSLAVEFILILVLAAGSLVLIAQVQASMDERQQELAILRTLGAKGSLIRQSVVFEFIIIGVVAGLMAAIANELSLYLLQTQVFQMSPGLHLDYWGVAAVAGAVVVGTLGAISCWRLLSLNTTTLLRRMV</sequence>
<evidence type="ECO:0000256" key="1">
    <source>
        <dbReference type="ARBA" id="ARBA00004651"/>
    </source>
</evidence>
<dbReference type="PANTHER" id="PTHR30287">
    <property type="entry name" value="MEMBRANE COMPONENT OF PREDICTED ABC SUPERFAMILY METABOLITE UPTAKE TRANSPORTER"/>
    <property type="match status" value="1"/>
</dbReference>
<evidence type="ECO:0000259" key="8">
    <source>
        <dbReference type="Pfam" id="PF02687"/>
    </source>
</evidence>
<dbReference type="Proteomes" id="UP000275281">
    <property type="component" value="Unassembled WGS sequence"/>
</dbReference>
<keyword evidence="3 7" id="KW-0812">Transmembrane</keyword>
<feature type="transmembrane region" description="Helical" evidence="7">
    <location>
        <begin position="256"/>
        <end position="276"/>
    </location>
</feature>
<dbReference type="RefSeq" id="WP_124027008.1">
    <property type="nucleotide sequence ID" value="NZ_JBHRSN010000015.1"/>
</dbReference>